<keyword evidence="4 10" id="KW-0812">Transmembrane</keyword>
<dbReference type="AlphaFoldDB" id="A0A5N5KNB8"/>
<evidence type="ECO:0000256" key="8">
    <source>
        <dbReference type="ARBA" id="ARBA00023128"/>
    </source>
</evidence>
<dbReference type="InterPro" id="IPR018108">
    <property type="entry name" value="MCP_transmembrane"/>
</dbReference>
<evidence type="ECO:0000313" key="12">
    <source>
        <dbReference type="EMBL" id="KAB5531668.1"/>
    </source>
</evidence>
<evidence type="ECO:0000256" key="2">
    <source>
        <dbReference type="ARBA" id="ARBA00006375"/>
    </source>
</evidence>
<evidence type="ECO:0000256" key="3">
    <source>
        <dbReference type="ARBA" id="ARBA00022448"/>
    </source>
</evidence>
<keyword evidence="9 10" id="KW-0472">Membrane</keyword>
<keyword evidence="8" id="KW-0496">Mitochondrion</keyword>
<evidence type="ECO:0000256" key="7">
    <source>
        <dbReference type="ARBA" id="ARBA00022989"/>
    </source>
</evidence>
<accession>A0A5N5KNB8</accession>
<keyword evidence="3 11" id="KW-0813">Transport</keyword>
<evidence type="ECO:0000256" key="9">
    <source>
        <dbReference type="ARBA" id="ARBA00023136"/>
    </source>
</evidence>
<keyword evidence="13" id="KW-1185">Reference proteome</keyword>
<protein>
    <recommendedName>
        <fullName evidence="14">Mitochondrial carrier protein MTM1</fullName>
    </recommendedName>
</protein>
<reference evidence="13" key="1">
    <citation type="journal article" date="2019" name="Gigascience">
        <title>De novo genome assembly of the endangered Acer yangbiense, a plant species with extremely small populations endemic to Yunnan Province, China.</title>
        <authorList>
            <person name="Yang J."/>
            <person name="Wariss H.M."/>
            <person name="Tao L."/>
            <person name="Zhang R."/>
            <person name="Yun Q."/>
            <person name="Hollingsworth P."/>
            <person name="Dao Z."/>
            <person name="Luo G."/>
            <person name="Guo H."/>
            <person name="Ma Y."/>
            <person name="Sun W."/>
        </authorList>
    </citation>
    <scope>NUCLEOTIDE SEQUENCE [LARGE SCALE GENOMIC DNA]</scope>
    <source>
        <strain evidence="13">cv. br00</strain>
    </source>
</reference>
<comment type="similarity">
    <text evidence="2 11">Belongs to the mitochondrial carrier (TC 2.A.29) family.</text>
</comment>
<evidence type="ECO:0000256" key="5">
    <source>
        <dbReference type="ARBA" id="ARBA00022737"/>
    </source>
</evidence>
<evidence type="ECO:0000256" key="10">
    <source>
        <dbReference type="PROSITE-ProRule" id="PRU00282"/>
    </source>
</evidence>
<feature type="repeat" description="Solcar" evidence="10">
    <location>
        <begin position="246"/>
        <end position="344"/>
    </location>
</feature>
<dbReference type="EMBL" id="VDCV01000012">
    <property type="protein sequence ID" value="KAB5531668.1"/>
    <property type="molecule type" value="Genomic_DNA"/>
</dbReference>
<dbReference type="GO" id="GO:0005743">
    <property type="term" value="C:mitochondrial inner membrane"/>
    <property type="evidence" value="ECO:0007669"/>
    <property type="project" value="UniProtKB-SubCell"/>
</dbReference>
<evidence type="ECO:0008006" key="14">
    <source>
        <dbReference type="Google" id="ProtNLM"/>
    </source>
</evidence>
<feature type="repeat" description="Solcar" evidence="10">
    <location>
        <begin position="357"/>
        <end position="445"/>
    </location>
</feature>
<sequence>MGSEITRNQWEINHDGNRHNLSSAVVLHGSHDHGGLAERRFCDAQVQKHSNGAAAATTTKKDWNLGIGERVLSAAGAAFLSAIIVNPLDVTRLQAQAAGVAYSHPLSNITSRMAYFGPTMMFADRRCSPSCTRAGVHGTVLICPPDCFQYKGTLDVFYKIIRQWRNLHLRSVVYIHNDFVFVVFYGLNLYQLFNWMMNLQEGIARLWRGTNAGLVLAMPTVGIYLPCYDLFRNWLEDLAAQNVPGATPYVPLVAGSLARSLACATCYPIELARTRMQVFKASQTGKPPGIWKTLHEVLSHVRSTNDVQNTRGYRFLWTGMGAQLARDVPYSAICWSTLEPIRRSLLSLVGEESNALSVFGANFSASFVAGSLAAAATCPLDVAKTRRQIEKDPVRALRMTTRQTLMEVWRDGGIRALFTGVGPRVGRAGPSVGIVVSFYEVVKYALHRRYATSE</sequence>
<dbReference type="SUPFAM" id="SSF103506">
    <property type="entry name" value="Mitochondrial carrier"/>
    <property type="match status" value="2"/>
</dbReference>
<dbReference type="PANTHER" id="PTHR45760">
    <property type="entry name" value="FI19922P1-RELATED"/>
    <property type="match status" value="1"/>
</dbReference>
<name>A0A5N5KNB8_9ROSI</name>
<dbReference type="InterPro" id="IPR023395">
    <property type="entry name" value="MCP_dom_sf"/>
</dbReference>
<evidence type="ECO:0000256" key="1">
    <source>
        <dbReference type="ARBA" id="ARBA00004448"/>
    </source>
</evidence>
<dbReference type="InterPro" id="IPR045315">
    <property type="entry name" value="Mtm1-like"/>
</dbReference>
<comment type="caution">
    <text evidence="12">The sequence shown here is derived from an EMBL/GenBank/DDBJ whole genome shotgun (WGS) entry which is preliminary data.</text>
</comment>
<comment type="subcellular location">
    <subcellularLocation>
        <location evidence="1">Mitochondrion inner membrane</location>
        <topology evidence="1">Multi-pass membrane protein</topology>
    </subcellularLocation>
</comment>
<keyword evidence="5" id="KW-0677">Repeat</keyword>
<evidence type="ECO:0000256" key="11">
    <source>
        <dbReference type="RuleBase" id="RU000488"/>
    </source>
</evidence>
<gene>
    <name evidence="12" type="ORF">DKX38_018338</name>
</gene>
<dbReference type="PANTHER" id="PTHR45760:SF2">
    <property type="entry name" value="FI19922P1-RELATED"/>
    <property type="match status" value="1"/>
</dbReference>
<dbReference type="Pfam" id="PF00153">
    <property type="entry name" value="Mito_carr"/>
    <property type="match status" value="2"/>
</dbReference>
<keyword evidence="6" id="KW-0999">Mitochondrion inner membrane</keyword>
<organism evidence="12 13">
    <name type="scientific">Salix brachista</name>
    <dbReference type="NCBI Taxonomy" id="2182728"/>
    <lineage>
        <taxon>Eukaryota</taxon>
        <taxon>Viridiplantae</taxon>
        <taxon>Streptophyta</taxon>
        <taxon>Embryophyta</taxon>
        <taxon>Tracheophyta</taxon>
        <taxon>Spermatophyta</taxon>
        <taxon>Magnoliopsida</taxon>
        <taxon>eudicotyledons</taxon>
        <taxon>Gunneridae</taxon>
        <taxon>Pentapetalae</taxon>
        <taxon>rosids</taxon>
        <taxon>fabids</taxon>
        <taxon>Malpighiales</taxon>
        <taxon>Salicaceae</taxon>
        <taxon>Saliceae</taxon>
        <taxon>Salix</taxon>
    </lineage>
</organism>
<keyword evidence="7" id="KW-1133">Transmembrane helix</keyword>
<dbReference type="Proteomes" id="UP000326939">
    <property type="component" value="Chromosome 12"/>
</dbReference>
<dbReference type="PROSITE" id="PS50920">
    <property type="entry name" value="SOLCAR"/>
    <property type="match status" value="2"/>
</dbReference>
<evidence type="ECO:0000256" key="4">
    <source>
        <dbReference type="ARBA" id="ARBA00022692"/>
    </source>
</evidence>
<evidence type="ECO:0000313" key="13">
    <source>
        <dbReference type="Proteomes" id="UP000326939"/>
    </source>
</evidence>
<proteinExistence type="inferred from homology"/>
<dbReference type="Gene3D" id="1.50.40.10">
    <property type="entry name" value="Mitochondrial carrier domain"/>
    <property type="match status" value="2"/>
</dbReference>
<dbReference type="GO" id="GO:1990542">
    <property type="term" value="P:mitochondrial transmembrane transport"/>
    <property type="evidence" value="ECO:0007669"/>
    <property type="project" value="InterPro"/>
</dbReference>
<evidence type="ECO:0000256" key="6">
    <source>
        <dbReference type="ARBA" id="ARBA00022792"/>
    </source>
</evidence>